<evidence type="ECO:0000259" key="1">
    <source>
        <dbReference type="Pfam" id="PF00882"/>
    </source>
</evidence>
<comment type="caution">
    <text evidence="2">The sequence shown here is derived from an EMBL/GenBank/DDBJ whole genome shotgun (WGS) entry which is preliminary data.</text>
</comment>
<gene>
    <name evidence="2" type="ORF">HMPREF9726_01168</name>
</gene>
<organism evidence="2">
    <name type="scientific">Treponema denticola H-22</name>
    <dbReference type="NCBI Taxonomy" id="999432"/>
    <lineage>
        <taxon>Bacteria</taxon>
        <taxon>Pseudomonadati</taxon>
        <taxon>Spirochaetota</taxon>
        <taxon>Spirochaetia</taxon>
        <taxon>Spirochaetales</taxon>
        <taxon>Treponemataceae</taxon>
        <taxon>Treponema</taxon>
    </lineage>
</organism>
<protein>
    <recommendedName>
        <fullName evidence="1">Phospholipase C/D domain-containing protein</fullName>
    </recommendedName>
</protein>
<feature type="domain" description="Phospholipase C/D" evidence="1">
    <location>
        <begin position="7"/>
        <end position="179"/>
    </location>
</feature>
<reference evidence="2" key="1">
    <citation type="submission" date="2012-01" db="EMBL/GenBank/DDBJ databases">
        <title>The Genome Sequence of Treponema denticola H-22.</title>
        <authorList>
            <consortium name="The Broad Institute Genome Sequencing Platform"/>
            <person name="Earl A."/>
            <person name="Ward D."/>
            <person name="Feldgarden M."/>
            <person name="Gevers D."/>
            <person name="Blanton J.M."/>
            <person name="Fenno C.J."/>
            <person name="Baranova O.V."/>
            <person name="Mathney J."/>
            <person name="Dewhirst F.E."/>
            <person name="Izard J."/>
            <person name="Young S.K."/>
            <person name="Zeng Q."/>
            <person name="Gargeya S."/>
            <person name="Fitzgerald M."/>
            <person name="Haas B."/>
            <person name="Abouelleil A."/>
            <person name="Alvarado L."/>
            <person name="Arachchi H.M."/>
            <person name="Berlin A."/>
            <person name="Chapman S.B."/>
            <person name="Gearin G."/>
            <person name="Goldberg J."/>
            <person name="Griggs A."/>
            <person name="Gujja S."/>
            <person name="Hansen M."/>
            <person name="Heiman D."/>
            <person name="Howarth C."/>
            <person name="Larimer J."/>
            <person name="Lui A."/>
            <person name="MacDonald P.J.P."/>
            <person name="McCowen C."/>
            <person name="Montmayeur A."/>
            <person name="Murphy C."/>
            <person name="Neiman D."/>
            <person name="Pearson M."/>
            <person name="Priest M."/>
            <person name="Roberts A."/>
            <person name="Saif S."/>
            <person name="Shea T."/>
            <person name="Sisk P."/>
            <person name="Stolte C."/>
            <person name="Sykes S."/>
            <person name="Wortman J."/>
            <person name="Nusbaum C."/>
            <person name="Birren B."/>
        </authorList>
    </citation>
    <scope>NUCLEOTIDE SEQUENCE [LARGE SCALE GENOMIC DNA]</scope>
    <source>
        <strain evidence="2">H-22</strain>
    </source>
</reference>
<dbReference type="PATRIC" id="fig|999432.5.peg.1217"/>
<proteinExistence type="predicted"/>
<dbReference type="InterPro" id="IPR029002">
    <property type="entry name" value="PLPC/GPLD1"/>
</dbReference>
<dbReference type="RefSeq" id="WP_002684163.1">
    <property type="nucleotide sequence ID" value="NZ_CM001795.1"/>
</dbReference>
<dbReference type="EMBL" id="AGDV01000010">
    <property type="protein sequence ID" value="EMB33788.1"/>
    <property type="molecule type" value="Genomic_DNA"/>
</dbReference>
<dbReference type="HOGENOM" id="CLU_1467598_0_0_12"/>
<name>A0A0E2E6P8_TREDN</name>
<dbReference type="AlphaFoldDB" id="A0A0E2E6P8"/>
<sequence>MPDKISHILISKKYLEKINDIKGKEYFYYGAIYPDLYDLSKKEEYYKSHFIQKGSGYNSKLLKNFIKKHSYAPSSFLKGVDFHIFTDHFVSKNLNKYYSFYTEIKNKTDIELSKILSDYALYHCRNEKIIPVILKEENDEQIQSSFYEFEKYRKTNIGDISAVNNNYLEFIDEIIDKYLKQNLN</sequence>
<dbReference type="Proteomes" id="UP000011705">
    <property type="component" value="Chromosome"/>
</dbReference>
<dbReference type="Pfam" id="PF00882">
    <property type="entry name" value="Zn_dep_PLPC"/>
    <property type="match status" value="1"/>
</dbReference>
<evidence type="ECO:0000313" key="2">
    <source>
        <dbReference type="EMBL" id="EMB33788.1"/>
    </source>
</evidence>
<accession>A0A0E2E6P8</accession>